<name>A0A8J7QSS8_9BACT</name>
<feature type="non-terminal residue" evidence="2">
    <location>
        <position position="1"/>
    </location>
</feature>
<comment type="caution">
    <text evidence="2">The sequence shown here is derived from an EMBL/GenBank/DDBJ whole genome shotgun (WGS) entry which is preliminary data.</text>
</comment>
<keyword evidence="3" id="KW-1185">Reference proteome</keyword>
<dbReference type="InterPro" id="IPR004291">
    <property type="entry name" value="Transposase_IS66_central"/>
</dbReference>
<dbReference type="Pfam" id="PF03050">
    <property type="entry name" value="DDE_Tnp_IS66"/>
    <property type="match status" value="1"/>
</dbReference>
<evidence type="ECO:0000313" key="2">
    <source>
        <dbReference type="EMBL" id="MBO1323530.1"/>
    </source>
</evidence>
<evidence type="ECO:0000313" key="3">
    <source>
        <dbReference type="Proteomes" id="UP000664417"/>
    </source>
</evidence>
<feature type="domain" description="Transposase IS66 central" evidence="1">
    <location>
        <begin position="5"/>
        <end position="42"/>
    </location>
</feature>
<gene>
    <name evidence="2" type="ORF">J3U88_34010</name>
</gene>
<proteinExistence type="predicted"/>
<protein>
    <submittedName>
        <fullName evidence="2">Transposase</fullName>
    </submittedName>
</protein>
<evidence type="ECO:0000259" key="1">
    <source>
        <dbReference type="Pfam" id="PF03050"/>
    </source>
</evidence>
<dbReference type="AlphaFoldDB" id="A0A8J7QSS8"/>
<sequence>EIDAWRKRQRCLPKSPMGKALGYMNDNWAGLTAFLDDPDLPLGRVGMWRGARQGYRTRFHTPLIEPYVRY</sequence>
<dbReference type="RefSeq" id="WP_207863680.1">
    <property type="nucleotide sequence ID" value="NZ_JAFREP010000097.1"/>
</dbReference>
<organism evidence="2 3">
    <name type="scientific">Acanthopleuribacter pedis</name>
    <dbReference type="NCBI Taxonomy" id="442870"/>
    <lineage>
        <taxon>Bacteria</taxon>
        <taxon>Pseudomonadati</taxon>
        <taxon>Acidobacteriota</taxon>
        <taxon>Holophagae</taxon>
        <taxon>Acanthopleuribacterales</taxon>
        <taxon>Acanthopleuribacteraceae</taxon>
        <taxon>Acanthopleuribacter</taxon>
    </lineage>
</organism>
<reference evidence="2" key="1">
    <citation type="submission" date="2021-03" db="EMBL/GenBank/DDBJ databases">
        <authorList>
            <person name="Wang G."/>
        </authorList>
    </citation>
    <scope>NUCLEOTIDE SEQUENCE</scope>
    <source>
        <strain evidence="2">KCTC 12899</strain>
    </source>
</reference>
<dbReference type="Proteomes" id="UP000664417">
    <property type="component" value="Unassembled WGS sequence"/>
</dbReference>
<dbReference type="EMBL" id="JAFREP010000097">
    <property type="protein sequence ID" value="MBO1323530.1"/>
    <property type="molecule type" value="Genomic_DNA"/>
</dbReference>
<accession>A0A8J7QSS8</accession>